<feature type="compositionally biased region" description="Basic and acidic residues" evidence="2">
    <location>
        <begin position="273"/>
        <end position="315"/>
    </location>
</feature>
<evidence type="ECO:0008006" key="5">
    <source>
        <dbReference type="Google" id="ProtNLM"/>
    </source>
</evidence>
<dbReference type="InterPro" id="IPR007531">
    <property type="entry name" value="Dysbindin"/>
</dbReference>
<comment type="caution">
    <text evidence="3">The sequence shown here is derived from an EMBL/GenBank/DDBJ whole genome shotgun (WGS) entry which is preliminary data.</text>
</comment>
<dbReference type="PANTHER" id="PTHR16294:SF6">
    <property type="entry name" value="DYNAMIN N-TERMINAL DOMAIN-CONTAINING PROTEIN"/>
    <property type="match status" value="1"/>
</dbReference>
<comment type="similarity">
    <text evidence="1">Belongs to the dysbindin family.</text>
</comment>
<evidence type="ECO:0000313" key="4">
    <source>
        <dbReference type="Proteomes" id="UP001374579"/>
    </source>
</evidence>
<dbReference type="EMBL" id="JBAMIC010000001">
    <property type="protein sequence ID" value="KAK7114508.1"/>
    <property type="molecule type" value="Genomic_DNA"/>
</dbReference>
<accession>A0AAN9C039</accession>
<sequence length="368" mass="41265">MSVLKSLKGTFQNVQQDIVDSFRALTSLDTTPRHEKIKQLRAEGINLDAGADLLFRYQKDWSEMQNYTADSAKKAEEVDGMVNQIFTNYKRQWDAACQLEEEATALPTIVSTLKDMIELVGSLHQDFEAVEGELDKLLNICEEEALEREKESHVKQLAVYKKKKEAEAFAVKGKLWSMLKERAKEVDTRKSHAMKERQEAFMDAFTSDMDYYRTHGHPDRLPSATEFPKVSSLSEITIEEDKKALDEFLSAASSDPGAEDSFIEDDYTTDYSHAEEHHEDFPELDTNRPIDFDGASKDTSEKPHPDEKDSSHDSGNETVSCDSKKTEETSEETQGAAMESAVVSSDTGADENNSESKENDAAPSSADS</sequence>
<proteinExistence type="inferred from homology"/>
<evidence type="ECO:0000256" key="1">
    <source>
        <dbReference type="ARBA" id="ARBA00008686"/>
    </source>
</evidence>
<name>A0AAN9C039_9CAEN</name>
<reference evidence="3 4" key="1">
    <citation type="submission" date="2024-02" db="EMBL/GenBank/DDBJ databases">
        <title>Chromosome-scale genome assembly of the rough periwinkle Littorina saxatilis.</title>
        <authorList>
            <person name="De Jode A."/>
            <person name="Faria R."/>
            <person name="Formenti G."/>
            <person name="Sims Y."/>
            <person name="Smith T.P."/>
            <person name="Tracey A."/>
            <person name="Wood J.M.D."/>
            <person name="Zagrodzka Z.B."/>
            <person name="Johannesson K."/>
            <person name="Butlin R.K."/>
            <person name="Leder E.H."/>
        </authorList>
    </citation>
    <scope>NUCLEOTIDE SEQUENCE [LARGE SCALE GENOMIC DNA]</scope>
    <source>
        <strain evidence="3">Snail1</strain>
        <tissue evidence="3">Muscle</tissue>
    </source>
</reference>
<feature type="region of interest" description="Disordered" evidence="2">
    <location>
        <begin position="273"/>
        <end position="368"/>
    </location>
</feature>
<dbReference type="Proteomes" id="UP001374579">
    <property type="component" value="Unassembled WGS sequence"/>
</dbReference>
<gene>
    <name evidence="3" type="ORF">V1264_000563</name>
</gene>
<keyword evidence="4" id="KW-1185">Reference proteome</keyword>
<protein>
    <recommendedName>
        <fullName evidence="5">Dysbindin-like protein</fullName>
    </recommendedName>
</protein>
<evidence type="ECO:0000256" key="2">
    <source>
        <dbReference type="SAM" id="MobiDB-lite"/>
    </source>
</evidence>
<evidence type="ECO:0000313" key="3">
    <source>
        <dbReference type="EMBL" id="KAK7114508.1"/>
    </source>
</evidence>
<dbReference type="PANTHER" id="PTHR16294">
    <property type="entry name" value="DYSTROBREVIN BINDING PROTEIN 1 DYSBINDIN"/>
    <property type="match status" value="1"/>
</dbReference>
<dbReference type="AlphaFoldDB" id="A0AAN9C039"/>
<organism evidence="3 4">
    <name type="scientific">Littorina saxatilis</name>
    <dbReference type="NCBI Taxonomy" id="31220"/>
    <lineage>
        <taxon>Eukaryota</taxon>
        <taxon>Metazoa</taxon>
        <taxon>Spiralia</taxon>
        <taxon>Lophotrochozoa</taxon>
        <taxon>Mollusca</taxon>
        <taxon>Gastropoda</taxon>
        <taxon>Caenogastropoda</taxon>
        <taxon>Littorinimorpha</taxon>
        <taxon>Littorinoidea</taxon>
        <taxon>Littorinidae</taxon>
        <taxon>Littorina</taxon>
    </lineage>
</organism>
<dbReference type="GO" id="GO:0005737">
    <property type="term" value="C:cytoplasm"/>
    <property type="evidence" value="ECO:0007669"/>
    <property type="project" value="InterPro"/>
</dbReference>